<dbReference type="EMBL" id="CATOUU010000089">
    <property type="protein sequence ID" value="CAI9916051.1"/>
    <property type="molecule type" value="Genomic_DNA"/>
</dbReference>
<gene>
    <name evidence="1" type="ORF">HINF_LOCUS3696</name>
    <name evidence="2" type="ORF">HINF_LOCUS62347</name>
</gene>
<accession>A0AA86NBB7</accession>
<evidence type="ECO:0000313" key="3">
    <source>
        <dbReference type="Proteomes" id="UP001642409"/>
    </source>
</evidence>
<proteinExistence type="predicted"/>
<protein>
    <submittedName>
        <fullName evidence="2">Hypothetical_protein</fullName>
    </submittedName>
</protein>
<reference evidence="2 3" key="2">
    <citation type="submission" date="2024-07" db="EMBL/GenBank/DDBJ databases">
        <authorList>
            <person name="Akdeniz Z."/>
        </authorList>
    </citation>
    <scope>NUCLEOTIDE SEQUENCE [LARGE SCALE GENOMIC DNA]</scope>
</reference>
<reference evidence="1" key="1">
    <citation type="submission" date="2023-06" db="EMBL/GenBank/DDBJ databases">
        <authorList>
            <person name="Kurt Z."/>
        </authorList>
    </citation>
    <scope>NUCLEOTIDE SEQUENCE</scope>
</reference>
<evidence type="ECO:0000313" key="2">
    <source>
        <dbReference type="EMBL" id="CAL6084734.1"/>
    </source>
</evidence>
<evidence type="ECO:0000313" key="1">
    <source>
        <dbReference type="EMBL" id="CAI9916051.1"/>
    </source>
</evidence>
<sequence>MQIAQNQTFDVQLSISTIKSTVQFFNDILFIRRYMNSITRLPSMECLPSRNCDAQGVSKRQLEVLNYTRKGTNASSTPKEIYMIAQNDIQTRFHTAILTHNIQ</sequence>
<organism evidence="1">
    <name type="scientific">Hexamita inflata</name>
    <dbReference type="NCBI Taxonomy" id="28002"/>
    <lineage>
        <taxon>Eukaryota</taxon>
        <taxon>Metamonada</taxon>
        <taxon>Diplomonadida</taxon>
        <taxon>Hexamitidae</taxon>
        <taxon>Hexamitinae</taxon>
        <taxon>Hexamita</taxon>
    </lineage>
</organism>
<dbReference type="EMBL" id="CAXDID020000381">
    <property type="protein sequence ID" value="CAL6084734.1"/>
    <property type="molecule type" value="Genomic_DNA"/>
</dbReference>
<dbReference type="AlphaFoldDB" id="A0AA86NBB7"/>
<dbReference type="Proteomes" id="UP001642409">
    <property type="component" value="Unassembled WGS sequence"/>
</dbReference>
<name>A0AA86NBB7_9EUKA</name>
<comment type="caution">
    <text evidence="1">The sequence shown here is derived from an EMBL/GenBank/DDBJ whole genome shotgun (WGS) entry which is preliminary data.</text>
</comment>
<keyword evidence="3" id="KW-1185">Reference proteome</keyword>